<dbReference type="AlphaFoldDB" id="A0AA90TWG0"/>
<sequence length="91" mass="10718">MKNEIDKLIYESLKAKYTKRLQSLDLNKKKESSILVLNDDILELLILIYAKNMLFRNDFQGDEVENSKILENLNEISTMIHDINVKVDDFQ</sequence>
<organism evidence="1 2">
    <name type="scientific">Bacillus salipaludis</name>
    <dbReference type="NCBI Taxonomy" id="2547811"/>
    <lineage>
        <taxon>Bacteria</taxon>
        <taxon>Bacillati</taxon>
        <taxon>Bacillota</taxon>
        <taxon>Bacilli</taxon>
        <taxon>Bacillales</taxon>
        <taxon>Bacillaceae</taxon>
        <taxon>Bacillus</taxon>
    </lineage>
</organism>
<evidence type="ECO:0000313" key="1">
    <source>
        <dbReference type="EMBL" id="MDQ6600738.1"/>
    </source>
</evidence>
<name>A0AA90TWG0_9BACI</name>
<gene>
    <name evidence="1" type="ORF">RCG21_31425</name>
</gene>
<protein>
    <submittedName>
        <fullName evidence="1">Uncharacterized protein</fullName>
    </submittedName>
</protein>
<accession>A0AA90TWG0</accession>
<keyword evidence="2" id="KW-1185">Reference proteome</keyword>
<reference evidence="1" key="1">
    <citation type="submission" date="2023-08" db="EMBL/GenBank/DDBJ databases">
        <title>Nitrogen cycling bacteria in agricultural field soils.</title>
        <authorList>
            <person name="Jang J."/>
        </authorList>
    </citation>
    <scope>NUCLEOTIDE SEQUENCE</scope>
    <source>
        <strain evidence="1">PS3-36</strain>
    </source>
</reference>
<evidence type="ECO:0000313" key="2">
    <source>
        <dbReference type="Proteomes" id="UP001178888"/>
    </source>
</evidence>
<dbReference type="Proteomes" id="UP001178888">
    <property type="component" value="Unassembled WGS sequence"/>
</dbReference>
<dbReference type="RefSeq" id="WP_308914388.1">
    <property type="nucleotide sequence ID" value="NZ_JAVGVR010000002.1"/>
</dbReference>
<dbReference type="EMBL" id="JAVGVR010000002">
    <property type="protein sequence ID" value="MDQ6600738.1"/>
    <property type="molecule type" value="Genomic_DNA"/>
</dbReference>
<comment type="caution">
    <text evidence="1">The sequence shown here is derived from an EMBL/GenBank/DDBJ whole genome shotgun (WGS) entry which is preliminary data.</text>
</comment>
<proteinExistence type="predicted"/>